<dbReference type="GO" id="GO:0008982">
    <property type="term" value="F:protein-N(PI)-phosphohistidine-sugar phosphotransferase activity"/>
    <property type="evidence" value="ECO:0007669"/>
    <property type="project" value="InterPro"/>
</dbReference>
<sequence>MAKDTIMLCCAAGMSTSLLVTKMQEAARNQGKDVEIFAVSASEVDHELANKSIDVVLLGPQVRYMQNDFKKKLAGRNNGADIPLAIIDMRAYGMMDGAAVVQQAYHLIGK</sequence>
<evidence type="ECO:0000256" key="2">
    <source>
        <dbReference type="ARBA" id="ARBA00022553"/>
    </source>
</evidence>
<keyword evidence="4" id="KW-0808">Transferase</keyword>
<evidence type="ECO:0000256" key="4">
    <source>
        <dbReference type="ARBA" id="ARBA00022679"/>
    </source>
</evidence>
<feature type="domain" description="PTS EIIB type-3" evidence="8">
    <location>
        <begin position="3"/>
        <end position="110"/>
    </location>
</feature>
<dbReference type="PATRIC" id="fig|1121865.3.peg.1656"/>
<dbReference type="EMBL" id="ASWJ01000006">
    <property type="protein sequence ID" value="EOW83909.1"/>
    <property type="molecule type" value="Genomic_DNA"/>
</dbReference>
<evidence type="ECO:0000313" key="9">
    <source>
        <dbReference type="EMBL" id="EOW83909.1"/>
    </source>
</evidence>
<keyword evidence="10" id="KW-1185">Reference proteome</keyword>
<dbReference type="Pfam" id="PF02302">
    <property type="entry name" value="PTS_IIB"/>
    <property type="match status" value="1"/>
</dbReference>
<dbReference type="GO" id="GO:0016301">
    <property type="term" value="F:kinase activity"/>
    <property type="evidence" value="ECO:0007669"/>
    <property type="project" value="UniProtKB-KW"/>
</dbReference>
<evidence type="ECO:0000256" key="1">
    <source>
        <dbReference type="ARBA" id="ARBA00022448"/>
    </source>
</evidence>
<dbReference type="PANTHER" id="PTHR34581">
    <property type="entry name" value="PTS SYSTEM N,N'-DIACETYLCHITOBIOSE-SPECIFIC EIIB COMPONENT"/>
    <property type="match status" value="1"/>
</dbReference>
<dbReference type="GO" id="GO:0009401">
    <property type="term" value="P:phosphoenolpyruvate-dependent sugar phosphotransferase system"/>
    <property type="evidence" value="ECO:0007669"/>
    <property type="project" value="UniProtKB-KW"/>
</dbReference>
<dbReference type="CDD" id="cd05564">
    <property type="entry name" value="PTS_IIB_chitobiose_lichenan"/>
    <property type="match status" value="1"/>
</dbReference>
<evidence type="ECO:0000256" key="3">
    <source>
        <dbReference type="ARBA" id="ARBA00022597"/>
    </source>
</evidence>
<evidence type="ECO:0000256" key="5">
    <source>
        <dbReference type="ARBA" id="ARBA00022683"/>
    </source>
</evidence>
<dbReference type="SUPFAM" id="SSF52794">
    <property type="entry name" value="PTS system IIB component-like"/>
    <property type="match status" value="1"/>
</dbReference>
<evidence type="ECO:0000256" key="6">
    <source>
        <dbReference type="ARBA" id="ARBA00022777"/>
    </source>
</evidence>
<comment type="caution">
    <text evidence="9">The sequence shown here is derived from an EMBL/GenBank/DDBJ whole genome shotgun (WGS) entry which is preliminary data.</text>
</comment>
<keyword evidence="5" id="KW-0598">Phosphotransferase system</keyword>
<keyword evidence="6" id="KW-0418">Kinase</keyword>
<accession>S0K4D4</accession>
<feature type="modified residue" description="Phosphocysteine; by EIIA" evidence="7">
    <location>
        <position position="10"/>
    </location>
</feature>
<evidence type="ECO:0000259" key="8">
    <source>
        <dbReference type="PROSITE" id="PS51100"/>
    </source>
</evidence>
<proteinExistence type="predicted"/>
<dbReference type="PROSITE" id="PS51100">
    <property type="entry name" value="PTS_EIIB_TYPE_3"/>
    <property type="match status" value="1"/>
</dbReference>
<evidence type="ECO:0000313" key="10">
    <source>
        <dbReference type="Proteomes" id="UP000014113"/>
    </source>
</evidence>
<dbReference type="InterPro" id="IPR003501">
    <property type="entry name" value="PTS_EIIB_2/3"/>
</dbReference>
<dbReference type="eggNOG" id="COG1440">
    <property type="taxonomic scope" value="Bacteria"/>
</dbReference>
<dbReference type="STRING" id="1121865.OMW_01713"/>
<keyword evidence="2" id="KW-0597">Phosphoprotein</keyword>
<dbReference type="AlphaFoldDB" id="S0K4D4"/>
<dbReference type="InterPro" id="IPR013012">
    <property type="entry name" value="PTS_EIIB_3"/>
</dbReference>
<protein>
    <submittedName>
        <fullName evidence="9">PTS system cellobiose-specific transporter subunit IIB</fullName>
    </submittedName>
</protein>
<dbReference type="PANTHER" id="PTHR34581:SF2">
    <property type="entry name" value="PTS SYSTEM N,N'-DIACETYLCHITOBIOSE-SPECIFIC EIIB COMPONENT"/>
    <property type="match status" value="1"/>
</dbReference>
<organism evidence="9 10">
    <name type="scientific">Enterococcus columbae DSM 7374 = ATCC 51263</name>
    <dbReference type="NCBI Taxonomy" id="1121865"/>
    <lineage>
        <taxon>Bacteria</taxon>
        <taxon>Bacillati</taxon>
        <taxon>Bacillota</taxon>
        <taxon>Bacilli</taxon>
        <taxon>Lactobacillales</taxon>
        <taxon>Enterococcaceae</taxon>
        <taxon>Enterococcus</taxon>
    </lineage>
</organism>
<dbReference type="Gene3D" id="3.40.50.2300">
    <property type="match status" value="1"/>
</dbReference>
<evidence type="ECO:0000256" key="7">
    <source>
        <dbReference type="PROSITE-ProRule" id="PRU00423"/>
    </source>
</evidence>
<keyword evidence="3" id="KW-0762">Sugar transport</keyword>
<name>S0K4D4_9ENTE</name>
<dbReference type="InterPro" id="IPR051819">
    <property type="entry name" value="PTS_sugar-specific_EIIB"/>
</dbReference>
<dbReference type="Proteomes" id="UP000014113">
    <property type="component" value="Unassembled WGS sequence"/>
</dbReference>
<gene>
    <name evidence="9" type="ORF">I568_01356</name>
</gene>
<reference evidence="9 10" key="1">
    <citation type="submission" date="2013-03" db="EMBL/GenBank/DDBJ databases">
        <title>The Genome Sequence of Enterococcus columbae ATCC_51263 (PacBio/Illumina hybrid assembly).</title>
        <authorList>
            <consortium name="The Broad Institute Genomics Platform"/>
            <consortium name="The Broad Institute Genome Sequencing Center for Infectious Disease"/>
            <person name="Earl A."/>
            <person name="Russ C."/>
            <person name="Gilmore M."/>
            <person name="Surin D."/>
            <person name="Walker B."/>
            <person name="Young S."/>
            <person name="Zeng Q."/>
            <person name="Gargeya S."/>
            <person name="Fitzgerald M."/>
            <person name="Haas B."/>
            <person name="Abouelleil A."/>
            <person name="Allen A.W."/>
            <person name="Alvarado L."/>
            <person name="Arachchi H.M."/>
            <person name="Berlin A.M."/>
            <person name="Chapman S.B."/>
            <person name="Gainer-Dewar J."/>
            <person name="Goldberg J."/>
            <person name="Griggs A."/>
            <person name="Gujja S."/>
            <person name="Hansen M."/>
            <person name="Howarth C."/>
            <person name="Imamovic A."/>
            <person name="Ireland A."/>
            <person name="Larimer J."/>
            <person name="McCowan C."/>
            <person name="Murphy C."/>
            <person name="Pearson M."/>
            <person name="Poon T.W."/>
            <person name="Priest M."/>
            <person name="Roberts A."/>
            <person name="Saif S."/>
            <person name="Shea T."/>
            <person name="Sisk P."/>
            <person name="Sykes S."/>
            <person name="Wortman J."/>
            <person name="Nusbaum C."/>
            <person name="Birren B."/>
        </authorList>
    </citation>
    <scope>NUCLEOTIDE SEQUENCE [LARGE SCALE GENOMIC DNA]</scope>
    <source>
        <strain evidence="9 10">ATCC 51263</strain>
    </source>
</reference>
<dbReference type="InterPro" id="IPR036095">
    <property type="entry name" value="PTS_EIIB-like_sf"/>
</dbReference>
<keyword evidence="1" id="KW-0813">Transport</keyword>
<dbReference type="RefSeq" id="WP_016183822.1">
    <property type="nucleotide sequence ID" value="NZ_JXKI01000003.1"/>
</dbReference>
<dbReference type="OrthoDB" id="9808134at2"/>